<sequence>MKQKIDLTSSYVRTNGIKLASTIYKIAEDVDFNGQQIQMPADCVLSFEGGSISNGTLTGLNTVINDNRLYGFIKSNMQLAGSFNIEKVIANWFVEVEDYKMFQRAFDFAYAISEAQKTYFSSSSIFVTCFAMSYNISRGMYLPVGVSFNGNNASFFPSSSWNTSEYMFYLNINKQSLNWEIEYPGNIEEEFCHINYCNPDNKLCHFILGGDSRYIHDIYAFRPAIFYKQIDAYIDNKHICNVVINGDNSSFPLNKQISDTYRIQWYLGDASEINHISDGVSIYIGGGANASIRNSINATVYVSSCRNILLESFHNELGAIIAERSSIIMKNAYFYANQNGNILITGQYNVGSELFLENVFFGNLISLTDFNSYYPIVSLSTFENSRIVLKNVYGLINNGMNGHNSGNAIMLKYKNKYSNETHYINPNGEIINVGHVVNSFKHLDSNSVLPLTWSNESGSRKAYMRVLYIVDDVRKLKLLGGSLTDGEVLVNSIDSTFAYRATMYNSGSSIQQLTNLLVRIFVGTTSGRYNSYYDFGVVMQNQENFILRENGIDGLVHKRTDNIDVNYTPCISYTCDGYNVSVKLLNNQLPTIGSWLVGDKIFFPNGKIYQYNGTGWQE</sequence>
<evidence type="ECO:0000313" key="1">
    <source>
        <dbReference type="EMBL" id="RYT78372.1"/>
    </source>
</evidence>
<dbReference type="AlphaFoldDB" id="A0A4Q5HC05"/>
<name>A0A4Q5HC05_9BACE</name>
<comment type="caution">
    <text evidence="1">The sequence shown here is derived from an EMBL/GenBank/DDBJ whole genome shotgun (WGS) entry which is preliminary data.</text>
</comment>
<protein>
    <submittedName>
        <fullName evidence="1">Uncharacterized protein</fullName>
    </submittedName>
</protein>
<proteinExistence type="predicted"/>
<organism evidence="1 2">
    <name type="scientific">Bacteroides intestinalis</name>
    <dbReference type="NCBI Taxonomy" id="329854"/>
    <lineage>
        <taxon>Bacteria</taxon>
        <taxon>Pseudomonadati</taxon>
        <taxon>Bacteroidota</taxon>
        <taxon>Bacteroidia</taxon>
        <taxon>Bacteroidales</taxon>
        <taxon>Bacteroidaceae</taxon>
        <taxon>Bacteroides</taxon>
    </lineage>
</organism>
<keyword evidence="2" id="KW-1185">Reference proteome</keyword>
<dbReference type="RefSeq" id="WP_117691417.1">
    <property type="nucleotide sequence ID" value="NZ_BAABZC010000002.1"/>
</dbReference>
<dbReference type="Proteomes" id="UP000291191">
    <property type="component" value="Unassembled WGS sequence"/>
</dbReference>
<accession>A0A4Q5HC05</accession>
<gene>
    <name evidence="1" type="ORF">EAJ06_18470</name>
</gene>
<reference evidence="1 2" key="1">
    <citation type="journal article" date="2019" name="Science, e1252229">
        <title>Invertible promoters mediate bacterial phase variation, antibiotic resistance, and host adaptation in the gut.</title>
        <authorList>
            <person name="Jiang X."/>
            <person name="Hall A.B."/>
            <person name="Arthur T.D."/>
            <person name="Plichta D.R."/>
            <person name="Covington C.T."/>
            <person name="Poyet M."/>
            <person name="Crothers J."/>
            <person name="Moses P.L."/>
            <person name="Tolonen A.C."/>
            <person name="Vlamakis H."/>
            <person name="Alm E.J."/>
            <person name="Xavier R.J."/>
        </authorList>
    </citation>
    <scope>NUCLEOTIDE SEQUENCE [LARGE SCALE GENOMIC DNA]</scope>
    <source>
        <strain evidence="2">bf_0095</strain>
    </source>
</reference>
<dbReference type="EMBL" id="RCXO01000028">
    <property type="protein sequence ID" value="RYT78372.1"/>
    <property type="molecule type" value="Genomic_DNA"/>
</dbReference>
<dbReference type="OrthoDB" id="1056765at2"/>
<evidence type="ECO:0000313" key="2">
    <source>
        <dbReference type="Proteomes" id="UP000291191"/>
    </source>
</evidence>